<feature type="region of interest" description="Disordered" evidence="2">
    <location>
        <begin position="244"/>
        <end position="266"/>
    </location>
</feature>
<evidence type="ECO:0000313" key="3">
    <source>
        <dbReference type="Ensembl" id="ENSPEMP00000017819.2"/>
    </source>
</evidence>
<dbReference type="GeneTree" id="ENSGT00940000154512"/>
<name>A0A8C8TSX7_PERMB</name>
<evidence type="ECO:0000256" key="1">
    <source>
        <dbReference type="ARBA" id="ARBA00008615"/>
    </source>
</evidence>
<dbReference type="Ensembl" id="ENSPEMT00000022143.2">
    <property type="protein sequence ID" value="ENSPEMP00000017819.2"/>
    <property type="gene ID" value="ENSPEMG00000016607.2"/>
</dbReference>
<sequence>MWRLPLSLDIWSSLALKPPDYIFCMFFSNRSAGHFYHQNSKGTGEQHKADRIKEGHKMYSHIAKLQELWKTTQMQTIHIPKSMADSSFLKHPELTSGQKRYLCSIAKICNSSYMRTLMKRQYMHMLHHGSQKPGVLAHPRSHISSRYSQKQHSPCTAWRHHLDRGDALSIAAATPEMIIHSLWRPLRHKEGLKIGYASKPRCKSLKSFRRPSRLLLLPGKQDSQPCMNEETKEEDLLNKCMQSMSIQEPGTAHLNPTGSIPSSGSS</sequence>
<dbReference type="PANTHER" id="PTHR16476">
    <property type="entry name" value="FAMILY WITH SEQUENCE SIMILARITY 216 MEMBER A"/>
    <property type="match status" value="1"/>
</dbReference>
<evidence type="ECO:0000256" key="2">
    <source>
        <dbReference type="SAM" id="MobiDB-lite"/>
    </source>
</evidence>
<reference evidence="3 4" key="1">
    <citation type="submission" date="2018-10" db="EMBL/GenBank/DDBJ databases">
        <title>Improved assembly of the deer mouse Peromyscus maniculatus genome.</title>
        <authorList>
            <person name="Lassance J.-M."/>
            <person name="Hoekstra H.E."/>
        </authorList>
    </citation>
    <scope>NUCLEOTIDE SEQUENCE [LARGE SCALE GENOMIC DNA]</scope>
</reference>
<evidence type="ECO:0000313" key="4">
    <source>
        <dbReference type="Proteomes" id="UP000694547"/>
    </source>
</evidence>
<dbReference type="AlphaFoldDB" id="A0A8C8TSX7"/>
<reference evidence="3" key="2">
    <citation type="submission" date="2025-08" db="UniProtKB">
        <authorList>
            <consortium name="Ensembl"/>
        </authorList>
    </citation>
    <scope>IDENTIFICATION</scope>
</reference>
<proteinExistence type="inferred from homology"/>
<organism evidence="3 4">
    <name type="scientific">Peromyscus maniculatus bairdii</name>
    <name type="common">Prairie deer mouse</name>
    <dbReference type="NCBI Taxonomy" id="230844"/>
    <lineage>
        <taxon>Eukaryota</taxon>
        <taxon>Metazoa</taxon>
        <taxon>Chordata</taxon>
        <taxon>Craniata</taxon>
        <taxon>Vertebrata</taxon>
        <taxon>Euteleostomi</taxon>
        <taxon>Mammalia</taxon>
        <taxon>Eutheria</taxon>
        <taxon>Euarchontoglires</taxon>
        <taxon>Glires</taxon>
        <taxon>Rodentia</taxon>
        <taxon>Myomorpha</taxon>
        <taxon>Muroidea</taxon>
        <taxon>Cricetidae</taxon>
        <taxon>Neotominae</taxon>
        <taxon>Peromyscus</taxon>
    </lineage>
</organism>
<protein>
    <submittedName>
        <fullName evidence="3">Family with sequence similarity 216, member A</fullName>
    </submittedName>
</protein>
<dbReference type="Proteomes" id="UP000694547">
    <property type="component" value="Chromosome 23"/>
</dbReference>
<reference evidence="3" key="3">
    <citation type="submission" date="2025-09" db="UniProtKB">
        <authorList>
            <consortium name="Ensembl"/>
        </authorList>
    </citation>
    <scope>IDENTIFICATION</scope>
</reference>
<accession>A0A8C8TSX7</accession>
<keyword evidence="4" id="KW-1185">Reference proteome</keyword>
<dbReference type="Pfam" id="PF15107">
    <property type="entry name" value="FAM216B"/>
    <property type="match status" value="1"/>
</dbReference>
<dbReference type="InterPro" id="IPR029373">
    <property type="entry name" value="FAM216"/>
</dbReference>
<dbReference type="PANTHER" id="PTHR16476:SF1">
    <property type="entry name" value="PROTEIN FAM216A"/>
    <property type="match status" value="1"/>
</dbReference>
<comment type="similarity">
    <text evidence="1">Belongs to the FAM216 family.</text>
</comment>